<name>A0A1Y2ANU5_9TREE</name>
<feature type="compositionally biased region" description="Basic and acidic residues" evidence="2">
    <location>
        <begin position="242"/>
        <end position="252"/>
    </location>
</feature>
<dbReference type="Proteomes" id="UP000193986">
    <property type="component" value="Unassembled WGS sequence"/>
</dbReference>
<protein>
    <submittedName>
        <fullName evidence="3">Uncharacterized protein</fullName>
    </submittedName>
</protein>
<feature type="region of interest" description="Disordered" evidence="2">
    <location>
        <begin position="731"/>
        <end position="767"/>
    </location>
</feature>
<feature type="region of interest" description="Disordered" evidence="2">
    <location>
        <begin position="323"/>
        <end position="367"/>
    </location>
</feature>
<keyword evidence="1" id="KW-0175">Coiled coil</keyword>
<dbReference type="STRING" id="71784.A0A1Y2ANU5"/>
<proteinExistence type="predicted"/>
<feature type="compositionally biased region" description="Polar residues" evidence="2">
    <location>
        <begin position="323"/>
        <end position="340"/>
    </location>
</feature>
<feature type="compositionally biased region" description="Low complexity" evidence="2">
    <location>
        <begin position="172"/>
        <end position="184"/>
    </location>
</feature>
<organism evidence="3 4">
    <name type="scientific">Naematelia encephala</name>
    <dbReference type="NCBI Taxonomy" id="71784"/>
    <lineage>
        <taxon>Eukaryota</taxon>
        <taxon>Fungi</taxon>
        <taxon>Dikarya</taxon>
        <taxon>Basidiomycota</taxon>
        <taxon>Agaricomycotina</taxon>
        <taxon>Tremellomycetes</taxon>
        <taxon>Tremellales</taxon>
        <taxon>Naemateliaceae</taxon>
        <taxon>Naematelia</taxon>
    </lineage>
</organism>
<feature type="compositionally biased region" description="Polar residues" evidence="2">
    <location>
        <begin position="295"/>
        <end position="311"/>
    </location>
</feature>
<dbReference type="AlphaFoldDB" id="A0A1Y2ANU5"/>
<evidence type="ECO:0000313" key="4">
    <source>
        <dbReference type="Proteomes" id="UP000193986"/>
    </source>
</evidence>
<accession>A0A1Y2ANU5</accession>
<dbReference type="EMBL" id="MCFC01000070">
    <property type="protein sequence ID" value="ORY24221.1"/>
    <property type="molecule type" value="Genomic_DNA"/>
</dbReference>
<feature type="compositionally biased region" description="Basic residues" evidence="2">
    <location>
        <begin position="758"/>
        <end position="767"/>
    </location>
</feature>
<keyword evidence="4" id="KW-1185">Reference proteome</keyword>
<feature type="coiled-coil region" evidence="1">
    <location>
        <begin position="647"/>
        <end position="709"/>
    </location>
</feature>
<comment type="caution">
    <text evidence="3">The sequence shown here is derived from an EMBL/GenBank/DDBJ whole genome shotgun (WGS) entry which is preliminary data.</text>
</comment>
<sequence length="767" mass="85206">MATKVELAAAERIGPNAIEWVKNIRSDPVWGSKAARAAFEATFGGPIQEWTCSADRYFPPAAEKLGLWRISQVTPDVITIPKTAHRGVHCEGSGLKDHVSNCHPAFIYEHPSIANGLFKKCLKMSSIHGIPAVIRVVKRKSGDSNAFPTVTPRKKAKRDLAAAESGSSAVIVSSRTQVSSSTPSKRQKRTSPPRKFDKAGKQKVSNIRTRLPPSSPLVPRPRQPQVINITSEGMESEEEEGEGVHSRIRDSQVDELDSEIEVPQTTSGDFEFEFEKESPPGGFGTSKPKPRGDSSRPTQPNVDSATDSAPKSTATLLDASNRLGQNETGQPKSPNQSGSLPQKVAKKPRERQPQQPYRPAAVHAESQPYPQINISGMGFHYIPRDEALTHPRFRPIDPIFKPPSHPLIPLNLPSHQSGSSDFFNDSAAIRSIRDRIVISLNQVPPEYNEIAARLVEVGSQMSQLGAWHSENNTRVAMAVGAFKNELEESRTAVGVLQDSIETKEETLRQMDREVSTLLGQIEAKNVEISALQSQLSNSTVDVQTELTTLKNRISTTEERFRAAIQDRDKALNDRDMAIVASDQLKKERDDSIRKEQEAIRARDNAIRAAQVARDDHARLLHDVQDVLALREQIDELIGLVALKDWAMRELEERKNAEEARYQMTSRDLIEASEKALELETELANERSLRKDLLEELKMEVEMRSAAEREAETARIDAQRLWEGAEQVRIGSLKRRPSSPLTDLPDDRAGSSSGMALRRSGRRKAHHL</sequence>
<dbReference type="InParanoid" id="A0A1Y2ANU5"/>
<feature type="compositionally biased region" description="Pro residues" evidence="2">
    <location>
        <begin position="213"/>
        <end position="222"/>
    </location>
</feature>
<evidence type="ECO:0000313" key="3">
    <source>
        <dbReference type="EMBL" id="ORY24221.1"/>
    </source>
</evidence>
<reference evidence="3 4" key="1">
    <citation type="submission" date="2016-07" db="EMBL/GenBank/DDBJ databases">
        <title>Pervasive Adenine N6-methylation of Active Genes in Fungi.</title>
        <authorList>
            <consortium name="DOE Joint Genome Institute"/>
            <person name="Mondo S.J."/>
            <person name="Dannebaum R.O."/>
            <person name="Kuo R.C."/>
            <person name="Labutti K."/>
            <person name="Haridas S."/>
            <person name="Kuo A."/>
            <person name="Salamov A."/>
            <person name="Ahrendt S.R."/>
            <person name="Lipzen A."/>
            <person name="Sullivan W."/>
            <person name="Andreopoulos W.B."/>
            <person name="Clum A."/>
            <person name="Lindquist E."/>
            <person name="Daum C."/>
            <person name="Ramamoorthy G.K."/>
            <person name="Gryganskyi A."/>
            <person name="Culley D."/>
            <person name="Magnuson J.K."/>
            <person name="James T.Y."/>
            <person name="O'Malley M.A."/>
            <person name="Stajich J.E."/>
            <person name="Spatafora J.W."/>
            <person name="Visel A."/>
            <person name="Grigoriev I.V."/>
        </authorList>
    </citation>
    <scope>NUCLEOTIDE SEQUENCE [LARGE SCALE GENOMIC DNA]</scope>
    <source>
        <strain evidence="3 4">68-887.2</strain>
    </source>
</reference>
<feature type="region of interest" description="Disordered" evidence="2">
    <location>
        <begin position="162"/>
        <end position="311"/>
    </location>
</feature>
<evidence type="ECO:0000256" key="2">
    <source>
        <dbReference type="SAM" id="MobiDB-lite"/>
    </source>
</evidence>
<evidence type="ECO:0000256" key="1">
    <source>
        <dbReference type="SAM" id="Coils"/>
    </source>
</evidence>
<gene>
    <name evidence="3" type="ORF">BCR39DRAFT_561639</name>
</gene>